<organism evidence="1">
    <name type="scientific">bioreactor metagenome</name>
    <dbReference type="NCBI Taxonomy" id="1076179"/>
    <lineage>
        <taxon>unclassified sequences</taxon>
        <taxon>metagenomes</taxon>
        <taxon>ecological metagenomes</taxon>
    </lineage>
</organism>
<dbReference type="EMBL" id="VSSQ01037360">
    <property type="protein sequence ID" value="MPM90025.1"/>
    <property type="molecule type" value="Genomic_DNA"/>
</dbReference>
<accession>A0A645DL74</accession>
<sequence length="97" mass="11502">MFAFEFRETDGFIAEEIFVGFFQILLGVRQSEAIHILQKRELVFVLRRRIFQHLVRFLVVFDFVVQHSVVDKTGASETVCEICLLDFRRIEPEFVSF</sequence>
<name>A0A645DL74_9ZZZZ</name>
<proteinExistence type="predicted"/>
<dbReference type="AlphaFoldDB" id="A0A645DL74"/>
<protein>
    <submittedName>
        <fullName evidence="1">Uncharacterized protein</fullName>
    </submittedName>
</protein>
<reference evidence="1" key="1">
    <citation type="submission" date="2019-08" db="EMBL/GenBank/DDBJ databases">
        <authorList>
            <person name="Kucharzyk K."/>
            <person name="Murdoch R.W."/>
            <person name="Higgins S."/>
            <person name="Loffler F."/>
        </authorList>
    </citation>
    <scope>NUCLEOTIDE SEQUENCE</scope>
</reference>
<comment type="caution">
    <text evidence="1">The sequence shown here is derived from an EMBL/GenBank/DDBJ whole genome shotgun (WGS) entry which is preliminary data.</text>
</comment>
<gene>
    <name evidence="1" type="ORF">SDC9_137141</name>
</gene>
<evidence type="ECO:0000313" key="1">
    <source>
        <dbReference type="EMBL" id="MPM90025.1"/>
    </source>
</evidence>